<dbReference type="PIRSF" id="PIRSF038980">
    <property type="entry name" value="A2M_bac"/>
    <property type="match status" value="1"/>
</dbReference>
<dbReference type="InterPro" id="IPR047565">
    <property type="entry name" value="Alpha-macroglob_thiol-ester_cl"/>
</dbReference>
<dbReference type="RefSeq" id="WP_180568583.1">
    <property type="nucleotide sequence ID" value="NZ_JACCKB010000015.1"/>
</dbReference>
<dbReference type="Pfam" id="PF17972">
    <property type="entry name" value="bMG5"/>
    <property type="match status" value="1"/>
</dbReference>
<dbReference type="Proteomes" id="UP000569732">
    <property type="component" value="Unassembled WGS sequence"/>
</dbReference>
<dbReference type="Pfam" id="PF11974">
    <property type="entry name" value="bMG3"/>
    <property type="match status" value="1"/>
</dbReference>
<dbReference type="SMART" id="SM01359">
    <property type="entry name" value="A2M_N_2"/>
    <property type="match status" value="1"/>
</dbReference>
<dbReference type="InterPro" id="IPR040639">
    <property type="entry name" value="A2MG_MG1"/>
</dbReference>
<sequence>MKASNDNVSVYKTIPFQASNISAKLYNGSLSAVITFSTPLDAKQNLNQFVRIIDEKTGQSITGKWILNKTGNTLYFPNLLPEHKYQVFISSALPNIINKTLANPVDKVITTPPLPAHVTFKSNGFILPASLTDGLPVLATNTNDVIVDFYQVKPNKLIEFLKNYGNRKNVYSYQFNRYLSKYIDFVYNGRFNLNTKVNTQTVSYLPIGDIPALKKPGVYMAILKAAGSQLYSNPSVYFTVSDIALHARRYQKQLAIYASHISSAKPATRISITIFDKNNKPIRQITTDNDGIATTWMDSNEGALAIASDNQQYSILPLSQAALDLSDFATGKQINQPHTLFLYSPRDIYRPGETVQVSGILRDHDGKALPQMPLSASLQRPDGRIVSNISWHSEAVGYYSFSFPLPADAPTGDWQFVAHTNDNNQHTYKIKVEEFLPEKLTLDLGGNPLKPTVLLASAKDEITFTANAQYLYGAPATGNKISAMAQIRPNRHPFIQWQDYHFGLENYREYNQHIDLEDAVLDDQGLYEINLVSEWQQIKSPLAVRFEVSVHESGGRPLTRQRQFNLLPTKQLVGLRPLFGKNGPDYDTQAEFEVISVDNKGQLQPSQSLEVTFYKEERNYHWYFSNDDGWQSEYTAEQVNLLNMPVTTTDNGKTKISLPIEWGHYRVEIKNTASGAISQYNFRTSWRSGETLGNRPDQIKIELNKPHYQVGDEVTATLYAPIKGKGFVSVESDQLLWKQMVEFDPAGTQIRFNLPKNWQQHNIYLSALAVQPGKAAKQGNFPVRAVGLKHLPLGRTQQKLKVTLQSPTKQLPEQTLKVKVNVTDKQQQPAKQAFVTLAAVDVGVLNITNFITPEPHKYFFAPRRYEVDQLDIFNQLMLAAKGVKGSLRYGGDGDLLKGGKKPDTVVQIVSLFSGLVPLNEQGEAEIALDIPDFNGKLRLMAVAFNEEQFGSTEKEVTIAAPVVTQLGMPRFLANGDQSQLVLDLHNLSDAQQDLTVNLATTGAIQTETTTESQTIRLADQAKTQLIYAVKAKRMMGQGIINLSINNIKLAGQDEPLSINREWRLGTRPAYPAIANKQFAEIAPNQQVSLAPDSFNWLEGTAVGRLALHSMPPLNISSHIDALNAYPYGCLEQTTSGIFPHALIEPDAFQQLGVSTKNAESKIKAVNKGISRILGMQKSNGSFGLWDSHSHEEFWLTAYATDFLMLAQSKGFTVPANAIQNAQNRLRQYVQTRHTLTTYYNDKNQWDASIKAYAGYVLAKANKAPLGSLRNLYQKIADKDFAALTYSHLAAAFKLHGDHQRAAEAWEKAKSRLLKDDRYYINYGGRLRDLALSIYLANSLEFNDKANGKLVNLLQTLLRNRHYLSTQERNALVMAGYSLLPHKDDWQATITIAGEKIEHQSDQAFYYKLSDDQLAKAITITSQTDKPLYASFYYSGYPIDPPKPMSNGGLEVNRNFYNLDGQSIQLDQLKSGDLVITELVVNSDYNSRDILVVDLLAAGLELENQSLSHSIKLDQIEVNGKAIAKWHENVEFNHVEYRDDRFVAAINTTGYAYDSYHIFYLTRAVTPGKYAVPPSLIEDMYLPEKRAIGKTPDKLEIISE</sequence>
<evidence type="ECO:0000259" key="4">
    <source>
        <dbReference type="SMART" id="SM01360"/>
    </source>
</evidence>
<dbReference type="SUPFAM" id="SSF48239">
    <property type="entry name" value="Terpenoid cyclases/Protein prenyltransferases"/>
    <property type="match status" value="1"/>
</dbReference>
<gene>
    <name evidence="5" type="ORF">H0A36_11095</name>
</gene>
<evidence type="ECO:0000313" key="6">
    <source>
        <dbReference type="Proteomes" id="UP000569732"/>
    </source>
</evidence>
<dbReference type="InterPro" id="IPR026284">
    <property type="entry name" value="A2MG_proteobact"/>
</dbReference>
<dbReference type="PANTHER" id="PTHR40094">
    <property type="entry name" value="ALPHA-2-MACROGLOBULIN HOMOLOG"/>
    <property type="match status" value="1"/>
</dbReference>
<dbReference type="PANTHER" id="PTHR40094:SF1">
    <property type="entry name" value="UBIQUITIN DOMAIN-CONTAINING PROTEIN"/>
    <property type="match status" value="1"/>
</dbReference>
<comment type="similarity">
    <text evidence="1">Belongs to the protease inhibitor I39 (alpha-2-macroglobulin) family. Bacterial alpha-2-macroglobulin subfamily.</text>
</comment>
<reference evidence="5 6" key="1">
    <citation type="submission" date="2020-07" db="EMBL/GenBank/DDBJ databases">
        <title>Endozoicomonas sp. nov., isolated from sediment.</title>
        <authorList>
            <person name="Gu T."/>
        </authorList>
    </citation>
    <scope>NUCLEOTIDE SEQUENCE [LARGE SCALE GENOMIC DNA]</scope>
    <source>
        <strain evidence="5 6">SM1973</strain>
    </source>
</reference>
<dbReference type="SMART" id="SM01419">
    <property type="entry name" value="Thiol-ester_cl"/>
    <property type="match status" value="1"/>
</dbReference>
<evidence type="ECO:0000313" key="5">
    <source>
        <dbReference type="EMBL" id="NYZ66554.1"/>
    </source>
</evidence>
<dbReference type="Pfam" id="PF01835">
    <property type="entry name" value="MG2"/>
    <property type="match status" value="1"/>
</dbReference>
<dbReference type="InterPro" id="IPR049120">
    <property type="entry name" value="A2M_bMG2"/>
</dbReference>
<dbReference type="InterPro" id="IPR002890">
    <property type="entry name" value="MG2"/>
</dbReference>
<comment type="caution">
    <text evidence="5">The sequence shown here is derived from an EMBL/GenBank/DDBJ whole genome shotgun (WGS) entry which is preliminary data.</text>
</comment>
<dbReference type="InterPro" id="IPR011625">
    <property type="entry name" value="A2M_N_BRD"/>
</dbReference>
<dbReference type="Pfam" id="PF07678">
    <property type="entry name" value="TED_complement"/>
    <property type="match status" value="1"/>
</dbReference>
<dbReference type="InterPro" id="IPR041462">
    <property type="entry name" value="Bact_A2M_MG6"/>
</dbReference>
<dbReference type="Pfam" id="PF21142">
    <property type="entry name" value="A2M_bMG2"/>
    <property type="match status" value="1"/>
</dbReference>
<dbReference type="Gene3D" id="1.50.10.20">
    <property type="match status" value="1"/>
</dbReference>
<dbReference type="InterPro" id="IPR011626">
    <property type="entry name" value="Alpha-macroglobulin_TED"/>
</dbReference>
<proteinExistence type="inferred from homology"/>
<name>A0A853I909_9GAMM</name>
<dbReference type="InterPro" id="IPR041246">
    <property type="entry name" value="Bact_MG10"/>
</dbReference>
<evidence type="ECO:0000256" key="1">
    <source>
        <dbReference type="ARBA" id="ARBA00010556"/>
    </source>
</evidence>
<dbReference type="Pfam" id="PF17970">
    <property type="entry name" value="bMG1"/>
    <property type="match status" value="1"/>
</dbReference>
<keyword evidence="2" id="KW-0732">Signal</keyword>
<dbReference type="CDD" id="cd02891">
    <property type="entry name" value="A2M_like"/>
    <property type="match status" value="1"/>
</dbReference>
<dbReference type="Pfam" id="PF17962">
    <property type="entry name" value="bMG6"/>
    <property type="match status" value="1"/>
</dbReference>
<accession>A0A853I909</accession>
<dbReference type="EMBL" id="JACCKB010000015">
    <property type="protein sequence ID" value="NYZ66554.1"/>
    <property type="molecule type" value="Genomic_DNA"/>
</dbReference>
<dbReference type="SMART" id="SM01360">
    <property type="entry name" value="A2M"/>
    <property type="match status" value="1"/>
</dbReference>
<dbReference type="InterPro" id="IPR051802">
    <property type="entry name" value="YfhM-like"/>
</dbReference>
<dbReference type="Pfam" id="PF17973">
    <property type="entry name" value="bMG10"/>
    <property type="match status" value="1"/>
</dbReference>
<feature type="domain" description="Alpha-2-macroglobulin" evidence="4">
    <location>
        <begin position="910"/>
        <end position="998"/>
    </location>
</feature>
<dbReference type="GO" id="GO:0005615">
    <property type="term" value="C:extracellular space"/>
    <property type="evidence" value="ECO:0007669"/>
    <property type="project" value="InterPro"/>
</dbReference>
<dbReference type="InterPro" id="IPR008930">
    <property type="entry name" value="Terpenoid_cyclase/PrenylTrfase"/>
</dbReference>
<dbReference type="Gene3D" id="2.60.40.1930">
    <property type="match status" value="1"/>
</dbReference>
<dbReference type="Pfam" id="PF00207">
    <property type="entry name" value="A2M"/>
    <property type="match status" value="1"/>
</dbReference>
<dbReference type="Pfam" id="PF21765">
    <property type="entry name" value="CUB_A2MG"/>
    <property type="match status" value="1"/>
</dbReference>
<organism evidence="5 6">
    <name type="scientific">Spartinivicinus marinus</name>
    <dbReference type="NCBI Taxonomy" id="2994442"/>
    <lineage>
        <taxon>Bacteria</taxon>
        <taxon>Pseudomonadati</taxon>
        <taxon>Pseudomonadota</taxon>
        <taxon>Gammaproteobacteria</taxon>
        <taxon>Oceanospirillales</taxon>
        <taxon>Zooshikellaceae</taxon>
        <taxon>Spartinivicinus</taxon>
    </lineage>
</organism>
<evidence type="ECO:0000259" key="3">
    <source>
        <dbReference type="SMART" id="SM01359"/>
    </source>
</evidence>
<keyword evidence="6" id="KW-1185">Reference proteome</keyword>
<dbReference type="InterPro" id="IPR049122">
    <property type="entry name" value="A2MG_CUB"/>
</dbReference>
<evidence type="ECO:0000256" key="2">
    <source>
        <dbReference type="ARBA" id="ARBA00022729"/>
    </source>
</evidence>
<feature type="domain" description="Alpha-2-macroglobulin bait region" evidence="3">
    <location>
        <begin position="699"/>
        <end position="847"/>
    </location>
</feature>
<dbReference type="InterPro" id="IPR021868">
    <property type="entry name" value="Alpha_2_Macroglob_MG3"/>
</dbReference>
<dbReference type="Pfam" id="PF07703">
    <property type="entry name" value="A2M_BRD"/>
    <property type="match status" value="1"/>
</dbReference>
<dbReference type="GO" id="GO:0004866">
    <property type="term" value="F:endopeptidase inhibitor activity"/>
    <property type="evidence" value="ECO:0007669"/>
    <property type="project" value="InterPro"/>
</dbReference>
<dbReference type="InterPro" id="IPR041203">
    <property type="entry name" value="Bact_A2M_MG5"/>
</dbReference>
<dbReference type="InterPro" id="IPR001599">
    <property type="entry name" value="Macroglobln_a2"/>
</dbReference>
<protein>
    <submittedName>
        <fullName evidence="5">Alpha-2-macroglobulin family protein</fullName>
    </submittedName>
</protein>